<evidence type="ECO:0000313" key="2">
    <source>
        <dbReference type="Proteomes" id="UP000250266"/>
    </source>
</evidence>
<dbReference type="AlphaFoldDB" id="A0A8E2E867"/>
<dbReference type="Proteomes" id="UP000250266">
    <property type="component" value="Unassembled WGS sequence"/>
</dbReference>
<evidence type="ECO:0000313" key="1">
    <source>
        <dbReference type="EMBL" id="OCK79167.1"/>
    </source>
</evidence>
<protein>
    <recommendedName>
        <fullName evidence="3">NAD(P)-binding protein</fullName>
    </recommendedName>
</protein>
<proteinExistence type="predicted"/>
<evidence type="ECO:0008006" key="3">
    <source>
        <dbReference type="Google" id="ProtNLM"/>
    </source>
</evidence>
<dbReference type="EMBL" id="KV745019">
    <property type="protein sequence ID" value="OCK79167.1"/>
    <property type="molecule type" value="Genomic_DNA"/>
</dbReference>
<name>A0A8E2E867_9PEZI</name>
<sequence length="161" mass="17747">MVDELRLPLAPDLLRLPWLLTYSLLPALLDTAILPTSRPGDVRIVKLTSNGYSFAPSADLARLYGPNGSRKDERGIWTASVHPGSIYTQLNTQNRSMLKILYPGLKAVSRDRTPGHGPHMSLIVVASQEPGAKDVGEYFVPMAKRVKASKNAENQRLTKEL</sequence>
<keyword evidence="2" id="KW-1185">Reference proteome</keyword>
<gene>
    <name evidence="1" type="ORF">K432DRAFT_426727</name>
</gene>
<dbReference type="OrthoDB" id="191139at2759"/>
<organism evidence="1 2">
    <name type="scientific">Lepidopterella palustris CBS 459.81</name>
    <dbReference type="NCBI Taxonomy" id="1314670"/>
    <lineage>
        <taxon>Eukaryota</taxon>
        <taxon>Fungi</taxon>
        <taxon>Dikarya</taxon>
        <taxon>Ascomycota</taxon>
        <taxon>Pezizomycotina</taxon>
        <taxon>Dothideomycetes</taxon>
        <taxon>Pleosporomycetidae</taxon>
        <taxon>Mytilinidiales</taxon>
        <taxon>Argynnaceae</taxon>
        <taxon>Lepidopterella</taxon>
    </lineage>
</organism>
<accession>A0A8E2E867</accession>
<reference evidence="1 2" key="1">
    <citation type="journal article" date="2016" name="Nat. Commun.">
        <title>Ectomycorrhizal ecology is imprinted in the genome of the dominant symbiotic fungus Cenococcum geophilum.</title>
        <authorList>
            <consortium name="DOE Joint Genome Institute"/>
            <person name="Peter M."/>
            <person name="Kohler A."/>
            <person name="Ohm R.A."/>
            <person name="Kuo A."/>
            <person name="Krutzmann J."/>
            <person name="Morin E."/>
            <person name="Arend M."/>
            <person name="Barry K.W."/>
            <person name="Binder M."/>
            <person name="Choi C."/>
            <person name="Clum A."/>
            <person name="Copeland A."/>
            <person name="Grisel N."/>
            <person name="Haridas S."/>
            <person name="Kipfer T."/>
            <person name="LaButti K."/>
            <person name="Lindquist E."/>
            <person name="Lipzen A."/>
            <person name="Maire R."/>
            <person name="Meier B."/>
            <person name="Mihaltcheva S."/>
            <person name="Molinier V."/>
            <person name="Murat C."/>
            <person name="Poggeler S."/>
            <person name="Quandt C.A."/>
            <person name="Sperisen C."/>
            <person name="Tritt A."/>
            <person name="Tisserant E."/>
            <person name="Crous P.W."/>
            <person name="Henrissat B."/>
            <person name="Nehls U."/>
            <person name="Egli S."/>
            <person name="Spatafora J.W."/>
            <person name="Grigoriev I.V."/>
            <person name="Martin F.M."/>
        </authorList>
    </citation>
    <scope>NUCLEOTIDE SEQUENCE [LARGE SCALE GENOMIC DNA]</scope>
    <source>
        <strain evidence="1 2">CBS 459.81</strain>
    </source>
</reference>